<reference evidence="2" key="1">
    <citation type="submission" date="2021-02" db="EMBL/GenBank/DDBJ databases">
        <title>Infant gut strain persistence is associated with maternal origin, phylogeny, and functional potential including surface adhesion and iron acquisition.</title>
        <authorList>
            <person name="Lou Y.C."/>
        </authorList>
    </citation>
    <scope>NUCLEOTIDE SEQUENCE</scope>
    <source>
        <strain evidence="2">L1_008_092G1_dasL1_008_092G1_concoct_16</strain>
    </source>
</reference>
<dbReference type="PANTHER" id="PTHR36974">
    <property type="entry name" value="MEMBRANE PROTEIN-RELATED"/>
    <property type="match status" value="1"/>
</dbReference>
<accession>A0A943YBZ4</accession>
<dbReference type="EMBL" id="JAGZXI010000003">
    <property type="protein sequence ID" value="MBS6634661.1"/>
    <property type="molecule type" value="Genomic_DNA"/>
</dbReference>
<dbReference type="AlphaFoldDB" id="A0A943YBZ4"/>
<name>A0A943YBZ4_9MICC</name>
<proteinExistence type="predicted"/>
<protein>
    <recommendedName>
        <fullName evidence="4">DoxX family protein</fullName>
    </recommendedName>
</protein>
<evidence type="ECO:0000313" key="2">
    <source>
        <dbReference type="EMBL" id="MBS6634661.1"/>
    </source>
</evidence>
<keyword evidence="1" id="KW-1133">Transmembrane helix</keyword>
<evidence type="ECO:0008006" key="4">
    <source>
        <dbReference type="Google" id="ProtNLM"/>
    </source>
</evidence>
<organism evidence="2 3">
    <name type="scientific">Rothia mucilaginosa</name>
    <dbReference type="NCBI Taxonomy" id="43675"/>
    <lineage>
        <taxon>Bacteria</taxon>
        <taxon>Bacillati</taxon>
        <taxon>Actinomycetota</taxon>
        <taxon>Actinomycetes</taxon>
        <taxon>Micrococcales</taxon>
        <taxon>Micrococcaceae</taxon>
        <taxon>Rothia</taxon>
    </lineage>
</organism>
<comment type="caution">
    <text evidence="2">The sequence shown here is derived from an EMBL/GenBank/DDBJ whole genome shotgun (WGS) entry which is preliminary data.</text>
</comment>
<sequence length="130" mass="14223">MSIFKKKEYNVERSATRMARALAFMGALHFAAPQPFDSIIPKYLPGPPHAYTHGSGVAELGTAALLANEKTRRLGGLVAALLFVAVFPANIQMAVDARNQSTQRKAIAYGRLPLQLPMICSALKIWRKSK</sequence>
<dbReference type="PANTHER" id="PTHR36974:SF1">
    <property type="entry name" value="DOXX FAMILY MEMBRANE PROTEIN"/>
    <property type="match status" value="1"/>
</dbReference>
<evidence type="ECO:0000256" key="1">
    <source>
        <dbReference type="SAM" id="Phobius"/>
    </source>
</evidence>
<evidence type="ECO:0000313" key="3">
    <source>
        <dbReference type="Proteomes" id="UP000739069"/>
    </source>
</evidence>
<gene>
    <name evidence="2" type="ORF">KH265_03200</name>
</gene>
<keyword evidence="1" id="KW-0472">Membrane</keyword>
<dbReference type="RefSeq" id="WP_294499834.1">
    <property type="nucleotide sequence ID" value="NZ_CAUFRZ010000014.1"/>
</dbReference>
<keyword evidence="1" id="KW-0812">Transmembrane</keyword>
<feature type="transmembrane region" description="Helical" evidence="1">
    <location>
        <begin position="74"/>
        <end position="95"/>
    </location>
</feature>
<dbReference type="Proteomes" id="UP000739069">
    <property type="component" value="Unassembled WGS sequence"/>
</dbReference>